<keyword evidence="2" id="KW-1185">Reference proteome</keyword>
<gene>
    <name evidence="1" type="ORF">GCM10025751_32160</name>
</gene>
<evidence type="ECO:0000313" key="2">
    <source>
        <dbReference type="Proteomes" id="UP001501729"/>
    </source>
</evidence>
<sequence length="206" mass="23425">MSDNTSRETTSKVERVIREYGLGDMGETLEAYWTGETEEQYSLRDLADFFNQAVLGAELNQKNANQLEGEVENTYRLLTDETVSSGIQIETENSLARDGIDVEQLKKDFVSHQAIYTYLTKYREVSHKSKVDNTKTQIEKGTNTIRRLQNRVVAVAETTLTNLRNTDRIELADFEVINDVRVVCNECGQSYPIVELLEMGGCDCMM</sequence>
<dbReference type="Proteomes" id="UP001501729">
    <property type="component" value="Unassembled WGS sequence"/>
</dbReference>
<evidence type="ECO:0000313" key="1">
    <source>
        <dbReference type="EMBL" id="GAA5054086.1"/>
    </source>
</evidence>
<organism evidence="1 2">
    <name type="scientific">Haladaptatus pallidirubidus</name>
    <dbReference type="NCBI Taxonomy" id="1008152"/>
    <lineage>
        <taxon>Archaea</taxon>
        <taxon>Methanobacteriati</taxon>
        <taxon>Methanobacteriota</taxon>
        <taxon>Stenosarchaea group</taxon>
        <taxon>Halobacteria</taxon>
        <taxon>Halobacteriales</taxon>
        <taxon>Haladaptataceae</taxon>
        <taxon>Haladaptatus</taxon>
    </lineage>
</organism>
<dbReference type="EMBL" id="BAABKX010000013">
    <property type="protein sequence ID" value="GAA5054086.1"/>
    <property type="molecule type" value="Genomic_DNA"/>
</dbReference>
<protein>
    <submittedName>
        <fullName evidence="1">Uncharacterized protein</fullName>
    </submittedName>
</protein>
<name>A0AAV3UJT1_9EURY</name>
<comment type="caution">
    <text evidence="1">The sequence shown here is derived from an EMBL/GenBank/DDBJ whole genome shotgun (WGS) entry which is preliminary data.</text>
</comment>
<accession>A0AAV3UJT1</accession>
<dbReference type="AlphaFoldDB" id="A0AAV3UJT1"/>
<dbReference type="InterPro" id="IPR048925">
    <property type="entry name" value="RdfA"/>
</dbReference>
<proteinExistence type="predicted"/>
<dbReference type="Pfam" id="PF21811">
    <property type="entry name" value="RdfA"/>
    <property type="match status" value="1"/>
</dbReference>
<dbReference type="RefSeq" id="WP_345411338.1">
    <property type="nucleotide sequence ID" value="NZ_BAABKX010000013.1"/>
</dbReference>
<reference evidence="1 2" key="1">
    <citation type="journal article" date="2019" name="Int. J. Syst. Evol. Microbiol.">
        <title>The Global Catalogue of Microorganisms (GCM) 10K type strain sequencing project: providing services to taxonomists for standard genome sequencing and annotation.</title>
        <authorList>
            <consortium name="The Broad Institute Genomics Platform"/>
            <consortium name="The Broad Institute Genome Sequencing Center for Infectious Disease"/>
            <person name="Wu L."/>
            <person name="Ma J."/>
        </authorList>
    </citation>
    <scope>NUCLEOTIDE SEQUENCE [LARGE SCALE GENOMIC DNA]</scope>
    <source>
        <strain evidence="1 2">JCM 17504</strain>
    </source>
</reference>
<dbReference type="GeneID" id="68616735"/>